<dbReference type="AlphaFoldDB" id="A0A224Y785"/>
<accession>A0A224Y785</accession>
<proteinExistence type="predicted"/>
<protein>
    <submittedName>
        <fullName evidence="1">Uncharacterized protein</fullName>
    </submittedName>
</protein>
<name>A0A224Y785_9ACAR</name>
<reference evidence="1" key="1">
    <citation type="journal article" date="2017" name="Parasit. Vectors">
        <title>Sialotranscriptomics of Rhipicephalus zambeziensis reveals intricate expression profiles of secretory proteins and suggests tight temporal transcriptional regulation during blood-feeding.</title>
        <authorList>
            <person name="de Castro M.H."/>
            <person name="de Klerk D."/>
            <person name="Pienaar R."/>
            <person name="Rees D.J.G."/>
            <person name="Mans B.J."/>
        </authorList>
    </citation>
    <scope>NUCLEOTIDE SEQUENCE</scope>
    <source>
        <tissue evidence="1">Salivary glands</tissue>
    </source>
</reference>
<dbReference type="EMBL" id="GFPF01002312">
    <property type="protein sequence ID" value="MAA13458.1"/>
    <property type="molecule type" value="Transcribed_RNA"/>
</dbReference>
<organism evidence="1">
    <name type="scientific">Rhipicephalus zambeziensis</name>
    <dbReference type="NCBI Taxonomy" id="60191"/>
    <lineage>
        <taxon>Eukaryota</taxon>
        <taxon>Metazoa</taxon>
        <taxon>Ecdysozoa</taxon>
        <taxon>Arthropoda</taxon>
        <taxon>Chelicerata</taxon>
        <taxon>Arachnida</taxon>
        <taxon>Acari</taxon>
        <taxon>Parasitiformes</taxon>
        <taxon>Ixodida</taxon>
        <taxon>Ixodoidea</taxon>
        <taxon>Ixodidae</taxon>
        <taxon>Rhipicephalinae</taxon>
        <taxon>Rhipicephalus</taxon>
        <taxon>Rhipicephalus</taxon>
    </lineage>
</organism>
<evidence type="ECO:0000313" key="1">
    <source>
        <dbReference type="EMBL" id="MAA13458.1"/>
    </source>
</evidence>
<sequence length="106" mass="12502">MQRPVFYDELVYSKQTPHRYNVLQSSIIRRNFTLTPSHTMLLQYRSRKNSLTITILPNAKFKHSCVNVLKSQYIEANNLKTTQLTKFLWHTKDFNGYEHPNGSCIP</sequence>